<dbReference type="AlphaFoldDB" id="A7UAM8"/>
<protein>
    <submittedName>
        <fullName evidence="2">Uncharacterized protein</fullName>
    </submittedName>
</protein>
<sequence length="38" mass="4304">MGSKELHAKGVACKSDRHNERLRRHSGNGLTNQVLCHY</sequence>
<accession>A7UAM8</accession>
<name>A7UAM8_9ROSI</name>
<evidence type="ECO:0000313" key="2">
    <source>
        <dbReference type="EMBL" id="ABS86973.1"/>
    </source>
</evidence>
<organism evidence="2">
    <name type="scientific">Begonia x tuberhybrida</name>
    <dbReference type="NCBI Taxonomy" id="447310"/>
    <lineage>
        <taxon>Eukaryota</taxon>
        <taxon>Viridiplantae</taxon>
        <taxon>Streptophyta</taxon>
        <taxon>Embryophyta</taxon>
        <taxon>Tracheophyta</taxon>
        <taxon>Spermatophyta</taxon>
        <taxon>Magnoliopsida</taxon>
        <taxon>eudicotyledons</taxon>
        <taxon>Gunneridae</taxon>
        <taxon>Pentapetalae</taxon>
        <taxon>rosids</taxon>
        <taxon>fabids</taxon>
        <taxon>Cucurbitales</taxon>
        <taxon>Begoniaceae</taxon>
        <taxon>Begonia</taxon>
        <taxon>Begonia incertae sedis</taxon>
    </lineage>
</organism>
<evidence type="ECO:0000256" key="1">
    <source>
        <dbReference type="SAM" id="MobiDB-lite"/>
    </source>
</evidence>
<feature type="region of interest" description="Disordered" evidence="1">
    <location>
        <begin position="1"/>
        <end position="31"/>
    </location>
</feature>
<dbReference type="EMBL" id="EU035990">
    <property type="protein sequence ID" value="ABS86973.1"/>
    <property type="molecule type" value="Genomic_DNA"/>
</dbReference>
<feature type="compositionally biased region" description="Basic and acidic residues" evidence="1">
    <location>
        <begin position="1"/>
        <end position="19"/>
    </location>
</feature>
<proteinExistence type="predicted"/>
<reference evidence="2" key="1">
    <citation type="submission" date="2007-07" db="EMBL/GenBank/DDBJ databases">
        <title>Sequence-characterized RAPD-PCR based DNA markers from Begonia x tuberhybrida.</title>
        <authorList>
            <person name="Wiesnerova D."/>
            <person name="Wiesner I."/>
        </authorList>
    </citation>
    <scope>NUCLEOTIDE SEQUENCE</scope>
</reference>